<dbReference type="Gene3D" id="3.40.50.300">
    <property type="entry name" value="P-loop containing nucleotide triphosphate hydrolases"/>
    <property type="match status" value="1"/>
</dbReference>
<evidence type="ECO:0000256" key="8">
    <source>
        <dbReference type="ARBA" id="ARBA00049244"/>
    </source>
</evidence>
<dbReference type="GO" id="GO:0009360">
    <property type="term" value="C:DNA polymerase III complex"/>
    <property type="evidence" value="ECO:0007669"/>
    <property type="project" value="InterPro"/>
</dbReference>
<keyword evidence="3" id="KW-0808">Transferase</keyword>
<evidence type="ECO:0000313" key="10">
    <source>
        <dbReference type="EMBL" id="KFE64885.1"/>
    </source>
</evidence>
<dbReference type="Gene3D" id="1.20.272.10">
    <property type="match status" value="1"/>
</dbReference>
<dbReference type="NCBIfam" id="TIGR01128">
    <property type="entry name" value="holA"/>
    <property type="match status" value="1"/>
</dbReference>
<dbReference type="STRING" id="394096.DB31_1903"/>
<dbReference type="EMBL" id="JMCB01000013">
    <property type="protein sequence ID" value="KFE64885.1"/>
    <property type="molecule type" value="Genomic_DNA"/>
</dbReference>
<gene>
    <name evidence="10" type="ORF">DB31_1903</name>
</gene>
<dbReference type="Pfam" id="PF06144">
    <property type="entry name" value="DNA_pol3_delta"/>
    <property type="match status" value="1"/>
</dbReference>
<keyword evidence="4" id="KW-0548">Nucleotidyltransferase</keyword>
<dbReference type="SUPFAM" id="SSF48019">
    <property type="entry name" value="post-AAA+ oligomerization domain-like"/>
    <property type="match status" value="1"/>
</dbReference>
<dbReference type="GO" id="GO:0003677">
    <property type="term" value="F:DNA binding"/>
    <property type="evidence" value="ECO:0007669"/>
    <property type="project" value="InterPro"/>
</dbReference>
<organism evidence="10 11">
    <name type="scientific">Hyalangium minutum</name>
    <dbReference type="NCBI Taxonomy" id="394096"/>
    <lineage>
        <taxon>Bacteria</taxon>
        <taxon>Pseudomonadati</taxon>
        <taxon>Myxococcota</taxon>
        <taxon>Myxococcia</taxon>
        <taxon>Myxococcales</taxon>
        <taxon>Cystobacterineae</taxon>
        <taxon>Archangiaceae</taxon>
        <taxon>Hyalangium</taxon>
    </lineage>
</organism>
<dbReference type="PATRIC" id="fig|394096.3.peg.6238"/>
<evidence type="ECO:0000313" key="11">
    <source>
        <dbReference type="Proteomes" id="UP000028725"/>
    </source>
</evidence>
<dbReference type="InterPro" id="IPR008921">
    <property type="entry name" value="DNA_pol3_clamp-load_cplx_C"/>
</dbReference>
<comment type="catalytic activity">
    <reaction evidence="8">
        <text>DNA(n) + a 2'-deoxyribonucleoside 5'-triphosphate = DNA(n+1) + diphosphate</text>
        <dbReference type="Rhea" id="RHEA:22508"/>
        <dbReference type="Rhea" id="RHEA-COMP:17339"/>
        <dbReference type="Rhea" id="RHEA-COMP:17340"/>
        <dbReference type="ChEBI" id="CHEBI:33019"/>
        <dbReference type="ChEBI" id="CHEBI:61560"/>
        <dbReference type="ChEBI" id="CHEBI:173112"/>
        <dbReference type="EC" id="2.7.7.7"/>
    </reaction>
</comment>
<dbReference type="AlphaFoldDB" id="A0A085WB22"/>
<dbReference type="GO" id="GO:0006261">
    <property type="term" value="P:DNA-templated DNA replication"/>
    <property type="evidence" value="ECO:0007669"/>
    <property type="project" value="TreeGrafter"/>
</dbReference>
<comment type="caution">
    <text evidence="10">The sequence shown here is derived from an EMBL/GenBank/DDBJ whole genome shotgun (WGS) entry which is preliminary data.</text>
</comment>
<evidence type="ECO:0000256" key="7">
    <source>
        <dbReference type="ARBA" id="ARBA00034754"/>
    </source>
</evidence>
<evidence type="ECO:0000256" key="3">
    <source>
        <dbReference type="ARBA" id="ARBA00022679"/>
    </source>
</evidence>
<dbReference type="InterPro" id="IPR010372">
    <property type="entry name" value="DNA_pol3_delta_N"/>
</dbReference>
<dbReference type="InterPro" id="IPR005790">
    <property type="entry name" value="DNA_polIII_delta"/>
</dbReference>
<accession>A0A085WB22</accession>
<comment type="similarity">
    <text evidence="7">Belongs to the DNA polymerase HolA subunit family.</text>
</comment>
<dbReference type="GO" id="GO:0003887">
    <property type="term" value="F:DNA-directed DNA polymerase activity"/>
    <property type="evidence" value="ECO:0007669"/>
    <property type="project" value="UniProtKB-KW"/>
</dbReference>
<dbReference type="SUPFAM" id="SSF52540">
    <property type="entry name" value="P-loop containing nucleoside triphosphate hydrolases"/>
    <property type="match status" value="1"/>
</dbReference>
<keyword evidence="6" id="KW-0239">DNA-directed DNA polymerase</keyword>
<name>A0A085WB22_9BACT</name>
<reference evidence="10 11" key="1">
    <citation type="submission" date="2014-04" db="EMBL/GenBank/DDBJ databases">
        <title>Genome assembly of Hyalangium minutum DSM 14724.</title>
        <authorList>
            <person name="Sharma G."/>
            <person name="Subramanian S."/>
        </authorList>
    </citation>
    <scope>NUCLEOTIDE SEQUENCE [LARGE SCALE GENOMIC DNA]</scope>
    <source>
        <strain evidence="10 11">DSM 14724</strain>
    </source>
</reference>
<evidence type="ECO:0000256" key="1">
    <source>
        <dbReference type="ARBA" id="ARBA00012417"/>
    </source>
</evidence>
<evidence type="ECO:0000256" key="5">
    <source>
        <dbReference type="ARBA" id="ARBA00022705"/>
    </source>
</evidence>
<protein>
    <recommendedName>
        <fullName evidence="2">DNA polymerase III subunit delta</fullName>
        <ecNumber evidence="1">2.7.7.7</ecNumber>
    </recommendedName>
</protein>
<feature type="domain" description="DNA polymerase III delta N-terminal" evidence="9">
    <location>
        <begin position="21"/>
        <end position="90"/>
    </location>
</feature>
<dbReference type="InterPro" id="IPR027417">
    <property type="entry name" value="P-loop_NTPase"/>
</dbReference>
<dbReference type="PANTHER" id="PTHR34388:SF1">
    <property type="entry name" value="DNA POLYMERASE III SUBUNIT DELTA"/>
    <property type="match status" value="1"/>
</dbReference>
<keyword evidence="11" id="KW-1185">Reference proteome</keyword>
<evidence type="ECO:0000256" key="2">
    <source>
        <dbReference type="ARBA" id="ARBA00017703"/>
    </source>
</evidence>
<keyword evidence="5" id="KW-0235">DNA replication</keyword>
<sequence length="440" mass="47917">MSEEMDDVLAEVKAGKVAPLYLLWGEEFLVRKGADELVKALVPDASMGLNYAVLDAGSPREVAQELATLPLFPGRKVVLVRDPEFLAPKKGRGDALGKAREAWKAGKRKEGARRLLALAARAGWGVDQLDPSAPGAPSVEEWKSELDVDLAEVDLAFLKEAAAFCREERITAPEGDASALLELFQKGVPKGHALVLAATDVDAKSPLLKLAKDSGHLIERKVAARHKDLDLSEIAVEFLAPFKKKLGRGALEQLKERVGGNIRLLQSELEKLAVYAGDSPSIEVSDVALLVHHAREEEYFELSESLQKRDLKGALGYAEDAMGQGTHALQLLGAVASIVRGLLENHERMNQYAKGSPPRSFDDFKSRIFPKIEQEAKAGKGRAPHPYAAFLSMQAAARYERRELLRGLVACAEADLELKSSASGKLVIERLLWTLCARPA</sequence>
<proteinExistence type="inferred from homology"/>
<dbReference type="PANTHER" id="PTHR34388">
    <property type="entry name" value="DNA POLYMERASE III SUBUNIT DELTA"/>
    <property type="match status" value="1"/>
</dbReference>
<dbReference type="EC" id="2.7.7.7" evidence="1"/>
<evidence type="ECO:0000256" key="4">
    <source>
        <dbReference type="ARBA" id="ARBA00022695"/>
    </source>
</evidence>
<evidence type="ECO:0000256" key="6">
    <source>
        <dbReference type="ARBA" id="ARBA00022932"/>
    </source>
</evidence>
<evidence type="ECO:0000259" key="9">
    <source>
        <dbReference type="Pfam" id="PF06144"/>
    </source>
</evidence>
<dbReference type="Gene3D" id="1.10.8.60">
    <property type="match status" value="1"/>
</dbReference>
<dbReference type="Proteomes" id="UP000028725">
    <property type="component" value="Unassembled WGS sequence"/>
</dbReference>